<sequence length="293" mass="31987">MTPTSNDPPVRLLVLGANLTRMRDLWGVSRGHIAAAARVSADALADWESGRAAPPPWGLQRLMRLYRLPPETQRVLAQWAKEASDPRTRHALLDTGPAWEDRLAALELAAVRVRAFSDYTVPTAVRSSTYAQNLEQMRSGTPLGLTDPERRPRPVVTGPHSWEHIDVILHASVLTRPFGSEPGNLHPLADQLAYLCKVARDRLADIRITPVGAGHGVQAEGSDLLGLTMPCPHRSTVWVQTTSGSATYLNGPHGQEHQRTFEELSSRAADLPLSAVLLHKAADACMTRVAGER</sequence>
<accession>A0ABP3RUF5</accession>
<dbReference type="Proteomes" id="UP001500668">
    <property type="component" value="Unassembled WGS sequence"/>
</dbReference>
<dbReference type="Gene3D" id="1.10.260.40">
    <property type="entry name" value="lambda repressor-like DNA-binding domains"/>
    <property type="match status" value="1"/>
</dbReference>
<dbReference type="InterPro" id="IPR043917">
    <property type="entry name" value="DUF5753"/>
</dbReference>
<comment type="caution">
    <text evidence="2">The sequence shown here is derived from an EMBL/GenBank/DDBJ whole genome shotgun (WGS) entry which is preliminary data.</text>
</comment>
<evidence type="ECO:0000313" key="3">
    <source>
        <dbReference type="Proteomes" id="UP001500668"/>
    </source>
</evidence>
<evidence type="ECO:0000313" key="2">
    <source>
        <dbReference type="EMBL" id="GAA0617433.1"/>
    </source>
</evidence>
<organism evidence="2 3">
    <name type="scientific">Streptomyces crystallinus</name>
    <dbReference type="NCBI Taxonomy" id="68191"/>
    <lineage>
        <taxon>Bacteria</taxon>
        <taxon>Bacillati</taxon>
        <taxon>Actinomycetota</taxon>
        <taxon>Actinomycetes</taxon>
        <taxon>Kitasatosporales</taxon>
        <taxon>Streptomycetaceae</taxon>
        <taxon>Streptomyces</taxon>
    </lineage>
</organism>
<dbReference type="EMBL" id="BAAACA010000038">
    <property type="protein sequence ID" value="GAA0617433.1"/>
    <property type="molecule type" value="Genomic_DNA"/>
</dbReference>
<dbReference type="Pfam" id="PF13560">
    <property type="entry name" value="HTH_31"/>
    <property type="match status" value="1"/>
</dbReference>
<reference evidence="3" key="1">
    <citation type="journal article" date="2019" name="Int. J. Syst. Evol. Microbiol.">
        <title>The Global Catalogue of Microorganisms (GCM) 10K type strain sequencing project: providing services to taxonomists for standard genome sequencing and annotation.</title>
        <authorList>
            <consortium name="The Broad Institute Genomics Platform"/>
            <consortium name="The Broad Institute Genome Sequencing Center for Infectious Disease"/>
            <person name="Wu L."/>
            <person name="Ma J."/>
        </authorList>
    </citation>
    <scope>NUCLEOTIDE SEQUENCE [LARGE SCALE GENOMIC DNA]</scope>
    <source>
        <strain evidence="3">JCM 5067</strain>
    </source>
</reference>
<name>A0ABP3RUF5_9ACTN</name>
<dbReference type="RefSeq" id="WP_344077772.1">
    <property type="nucleotide sequence ID" value="NZ_BAAACA010000038.1"/>
</dbReference>
<keyword evidence="3" id="KW-1185">Reference proteome</keyword>
<protein>
    <recommendedName>
        <fullName evidence="1">DUF5753 domain-containing protein</fullName>
    </recommendedName>
</protein>
<dbReference type="InterPro" id="IPR010982">
    <property type="entry name" value="Lambda_DNA-bd_dom_sf"/>
</dbReference>
<dbReference type="SUPFAM" id="SSF47413">
    <property type="entry name" value="lambda repressor-like DNA-binding domains"/>
    <property type="match status" value="1"/>
</dbReference>
<feature type="domain" description="DUF5753" evidence="1">
    <location>
        <begin position="102"/>
        <end position="271"/>
    </location>
</feature>
<gene>
    <name evidence="2" type="ORF">GCM10010394_54530</name>
</gene>
<dbReference type="Pfam" id="PF19054">
    <property type="entry name" value="DUF5753"/>
    <property type="match status" value="1"/>
</dbReference>
<evidence type="ECO:0000259" key="1">
    <source>
        <dbReference type="Pfam" id="PF19054"/>
    </source>
</evidence>
<proteinExistence type="predicted"/>